<dbReference type="GO" id="GO:0005737">
    <property type="term" value="C:cytoplasm"/>
    <property type="evidence" value="ECO:0007669"/>
    <property type="project" value="TreeGrafter"/>
</dbReference>
<keyword evidence="2 4" id="KW-0413">Isomerase</keyword>
<dbReference type="SUPFAM" id="SSF54506">
    <property type="entry name" value="Diaminopimelate epimerase-like"/>
    <property type="match status" value="1"/>
</dbReference>
<dbReference type="AlphaFoldDB" id="A0A2G4YPE5"/>
<dbReference type="OrthoDB" id="9788221at2"/>
<dbReference type="NCBIfam" id="TIGR00654">
    <property type="entry name" value="PhzF_family"/>
    <property type="match status" value="1"/>
</dbReference>
<proteinExistence type="inferred from homology"/>
<dbReference type="GO" id="GO:0016853">
    <property type="term" value="F:isomerase activity"/>
    <property type="evidence" value="ECO:0007669"/>
    <property type="project" value="UniProtKB-KW"/>
</dbReference>
<feature type="active site" evidence="3">
    <location>
        <position position="47"/>
    </location>
</feature>
<dbReference type="RefSeq" id="WP_099474116.1">
    <property type="nucleotide sequence ID" value="NZ_CP041025.1"/>
</dbReference>
<evidence type="ECO:0000313" key="5">
    <source>
        <dbReference type="Proteomes" id="UP000229730"/>
    </source>
</evidence>
<keyword evidence="5" id="KW-1185">Reference proteome</keyword>
<dbReference type="InterPro" id="IPR003719">
    <property type="entry name" value="Phenazine_PhzF-like"/>
</dbReference>
<name>A0A2G4YPE5_9PROT</name>
<evidence type="ECO:0000256" key="2">
    <source>
        <dbReference type="ARBA" id="ARBA00023235"/>
    </source>
</evidence>
<evidence type="ECO:0000313" key="4">
    <source>
        <dbReference type="EMBL" id="PHZ84199.1"/>
    </source>
</evidence>
<evidence type="ECO:0000256" key="3">
    <source>
        <dbReference type="PIRSR" id="PIRSR016184-1"/>
    </source>
</evidence>
<organism evidence="4 5">
    <name type="scientific">Paremcibacter congregatus</name>
    <dbReference type="NCBI Taxonomy" id="2043170"/>
    <lineage>
        <taxon>Bacteria</taxon>
        <taxon>Pseudomonadati</taxon>
        <taxon>Pseudomonadota</taxon>
        <taxon>Alphaproteobacteria</taxon>
        <taxon>Emcibacterales</taxon>
        <taxon>Emcibacteraceae</taxon>
        <taxon>Paremcibacter</taxon>
    </lineage>
</organism>
<dbReference type="InParanoid" id="A0A2G4YPE5"/>
<evidence type="ECO:0000256" key="1">
    <source>
        <dbReference type="ARBA" id="ARBA00008270"/>
    </source>
</evidence>
<accession>A0A2G4YPE5</accession>
<comment type="caution">
    <text evidence="4">The sequence shown here is derived from an EMBL/GenBank/DDBJ whole genome shotgun (WGS) entry which is preliminary data.</text>
</comment>
<gene>
    <name evidence="4" type="ORF">CRD36_13480</name>
</gene>
<protein>
    <submittedName>
        <fullName evidence="4">Isomerase</fullName>
    </submittedName>
</protein>
<dbReference type="Pfam" id="PF02567">
    <property type="entry name" value="PhzC-PhzF"/>
    <property type="match status" value="1"/>
</dbReference>
<dbReference type="PANTHER" id="PTHR13774:SF17">
    <property type="entry name" value="PHENAZINE BIOSYNTHESIS-LIKE DOMAIN-CONTAINING PROTEIN"/>
    <property type="match status" value="1"/>
</dbReference>
<dbReference type="PIRSF" id="PIRSF016184">
    <property type="entry name" value="PhzC_PhzF"/>
    <property type="match status" value="1"/>
</dbReference>
<dbReference type="EMBL" id="PDEM01000025">
    <property type="protein sequence ID" value="PHZ84199.1"/>
    <property type="molecule type" value="Genomic_DNA"/>
</dbReference>
<dbReference type="Proteomes" id="UP000229730">
    <property type="component" value="Unassembled WGS sequence"/>
</dbReference>
<dbReference type="Gene3D" id="3.10.310.10">
    <property type="entry name" value="Diaminopimelate Epimerase, Chain A, domain 1"/>
    <property type="match status" value="2"/>
</dbReference>
<comment type="similarity">
    <text evidence="1">Belongs to the PhzF family.</text>
</comment>
<reference evidence="4 5" key="1">
    <citation type="submission" date="2017-10" db="EMBL/GenBank/DDBJ databases">
        <title>Frigbacter circumglobatus gen. nov. sp. nov., isolated from sediment cultured in situ.</title>
        <authorList>
            <person name="Zhao Z."/>
        </authorList>
    </citation>
    <scope>NUCLEOTIDE SEQUENCE [LARGE SCALE GENOMIC DNA]</scope>
    <source>
        <strain evidence="4 5">ZYL</strain>
    </source>
</reference>
<sequence length="269" mass="29503">MNEYTIFQVDAFTTRLFGGNPAAVVPLADWLDEATLQNIAQENNLSETAFFTRSDQDDADFHLRWFTPGAEIDLCGHATLATAHVLFNELDWYEETLRFSTQEAGILTVSRGEGSRLSLDFPARPGAAIETSHELVDALGIQPLAVYKARDHMALFATEADVLKVTPDMDKLCRINPDGVIITAPSQDPEVDFVSRFFAPNHGVPEDPVTGSAHCTLVPFWADKLGKTTLEARQVSARGGELSCIYDGDQGRVYMSGQAVTYLKGAIFV</sequence>
<dbReference type="PANTHER" id="PTHR13774">
    <property type="entry name" value="PHENAZINE BIOSYNTHESIS PROTEIN"/>
    <property type="match status" value="1"/>
</dbReference>